<dbReference type="Proteomes" id="UP000186015">
    <property type="component" value="Unassembled WGS sequence"/>
</dbReference>
<dbReference type="SUPFAM" id="SSF56300">
    <property type="entry name" value="Metallo-dependent phosphatases"/>
    <property type="match status" value="1"/>
</dbReference>
<proteinExistence type="predicted"/>
<dbReference type="GO" id="GO:0016787">
    <property type="term" value="F:hydrolase activity"/>
    <property type="evidence" value="ECO:0007669"/>
    <property type="project" value="InterPro"/>
</dbReference>
<dbReference type="RefSeq" id="WP_074836342.1">
    <property type="nucleotide sequence ID" value="NZ_FOAT01000031.1"/>
</dbReference>
<accession>A0A1H7Q7C3</accession>
<evidence type="ECO:0000313" key="2">
    <source>
        <dbReference type="EMBL" id="SEL44061.1"/>
    </source>
</evidence>
<dbReference type="InterPro" id="IPR004843">
    <property type="entry name" value="Calcineurin-like_PHP"/>
</dbReference>
<evidence type="ECO:0000313" key="3">
    <source>
        <dbReference type="Proteomes" id="UP000186015"/>
    </source>
</evidence>
<dbReference type="EMBL" id="FOAT01000031">
    <property type="protein sequence ID" value="SEL44061.1"/>
    <property type="molecule type" value="Genomic_DNA"/>
</dbReference>
<gene>
    <name evidence="2" type="ORF">SAMN05216469_13111</name>
</gene>
<protein>
    <submittedName>
        <fullName evidence="2">Predicted phosphoesterase</fullName>
    </submittedName>
</protein>
<organism evidence="2 3">
    <name type="scientific">Ruminococcus albus</name>
    <dbReference type="NCBI Taxonomy" id="1264"/>
    <lineage>
        <taxon>Bacteria</taxon>
        <taxon>Bacillati</taxon>
        <taxon>Bacillota</taxon>
        <taxon>Clostridia</taxon>
        <taxon>Eubacteriales</taxon>
        <taxon>Oscillospiraceae</taxon>
        <taxon>Ruminococcus</taxon>
    </lineage>
</organism>
<dbReference type="InterPro" id="IPR029052">
    <property type="entry name" value="Metallo-depent_PP-like"/>
</dbReference>
<dbReference type="OrthoDB" id="9787800at2"/>
<evidence type="ECO:0000259" key="1">
    <source>
        <dbReference type="Pfam" id="PF00149"/>
    </source>
</evidence>
<dbReference type="Pfam" id="PF00149">
    <property type="entry name" value="Metallophos"/>
    <property type="match status" value="1"/>
</dbReference>
<dbReference type="Gene3D" id="3.60.21.10">
    <property type="match status" value="1"/>
</dbReference>
<feature type="domain" description="Calcineurin-like phosphoesterase" evidence="1">
    <location>
        <begin position="2"/>
        <end position="217"/>
    </location>
</feature>
<reference evidence="2 3" key="1">
    <citation type="submission" date="2016-10" db="EMBL/GenBank/DDBJ databases">
        <authorList>
            <person name="de Groot N.N."/>
        </authorList>
    </citation>
    <scope>NUCLEOTIDE SEQUENCE [LARGE SCALE GENOMIC DNA]</scope>
    <source>
        <strain evidence="2 3">KH2T6</strain>
    </source>
</reference>
<sequence>MIYLTGDTHCGADMGKLDTARLTSDDKLIIAGDFGLPFLPSDITEYEASNGEDGEYSNWIKYLREKPYTVLFIDGNHDNHDWWSEQEVSEMFGGKVQVHPHATNVIHLMRGEVYTIEDRKILTFGGAASTDRGWRIEGVSWWSKEEASDDEIETALENLERHDNKVDLIVTHTLPKSIIAQIPMFSRKLSPCRTADFLDEVLRRVTYQKWYCGHFHTDMDIPEQRVKVLYNKVVGITD</sequence>
<name>A0A1H7Q7C3_RUMAL</name>
<dbReference type="AlphaFoldDB" id="A0A1H7Q7C3"/>